<dbReference type="InterPro" id="IPR030887">
    <property type="entry name" value="Beta-barrel_YaiO"/>
</dbReference>
<keyword evidence="4" id="KW-1185">Reference proteome</keyword>
<dbReference type="Pfam" id="PF19413">
    <property type="entry name" value="YaiO"/>
    <property type="match status" value="1"/>
</dbReference>
<accession>A0A167WDL3</accession>
<dbReference type="Gene3D" id="1.25.40.10">
    <property type="entry name" value="Tetratricopeptide repeat domain"/>
    <property type="match status" value="2"/>
</dbReference>
<sequence>MIPKIIIKLTFLMALLGFLQMQGQQKAYNGNPDTSFETARNLAFNQQRKQAQDTLLHILTKYPDYHDIRLFLGTTYSWDGDYKKARKVFASILEKDLQHKDTWIAAIKNESWSDSYYEALEMANKALKIFPNDLEIVLLKATALTNTNNAVEARNTVKTYIAQNPDDKKSKEFLSDLNSTLRTNDIGLRAAVDLYSKTFDPMQYYTLSYAKQTKYGSIIGKYNFNRRFNENGSQIEFDLYPKIAKGLYAYVNVGFANTFLFPDLRYGGELYKSLPHSLEVSAGFRTLKYSATTTIYTGSIGWYTGNSFWSLRPNFTPGDGGTSTSAALNYRKYRSNAENYLSFLFSMGVSPEANQFIFDANDAAIINLKTQRFNAGYFFTTDKNKEAWGAQFDIAHQEIAFDPGNYFWIYSLTVSWNLKFK</sequence>
<feature type="domain" description="YaiO beta-barrel" evidence="2">
    <location>
        <begin position="184"/>
        <end position="352"/>
    </location>
</feature>
<evidence type="ECO:0000313" key="4">
    <source>
        <dbReference type="Proteomes" id="UP000077164"/>
    </source>
</evidence>
<dbReference type="RefSeq" id="WP_066081667.1">
    <property type="nucleotide sequence ID" value="NZ_FRDK01000004.1"/>
</dbReference>
<dbReference type="AlphaFoldDB" id="A0A167WDL3"/>
<dbReference type="InterPro" id="IPR011990">
    <property type="entry name" value="TPR-like_helical_dom_sf"/>
</dbReference>
<dbReference type="OrthoDB" id="742239at2"/>
<dbReference type="NCBIfam" id="TIGR04390">
    <property type="entry name" value="OMP_YaiO_dom"/>
    <property type="match status" value="1"/>
</dbReference>
<keyword evidence="1" id="KW-0732">Signal</keyword>
<reference evidence="3 4" key="1">
    <citation type="submission" date="2016-03" db="EMBL/GenBank/DDBJ databases">
        <title>Draft genome sequence of Flavobacterium fryxellicola DSM 16209.</title>
        <authorList>
            <person name="Shin S.-K."/>
            <person name="Yi H."/>
        </authorList>
    </citation>
    <scope>NUCLEOTIDE SEQUENCE [LARGE SCALE GENOMIC DNA]</scope>
    <source>
        <strain evidence="3 4">DSM 16209</strain>
    </source>
</reference>
<organism evidence="3 4">
    <name type="scientific">Flavobacterium fryxellicola</name>
    <dbReference type="NCBI Taxonomy" id="249352"/>
    <lineage>
        <taxon>Bacteria</taxon>
        <taxon>Pseudomonadati</taxon>
        <taxon>Bacteroidota</taxon>
        <taxon>Flavobacteriia</taxon>
        <taxon>Flavobacteriales</taxon>
        <taxon>Flavobacteriaceae</taxon>
        <taxon>Flavobacterium</taxon>
    </lineage>
</organism>
<protein>
    <recommendedName>
        <fullName evidence="2">YaiO beta-barrel domain-containing protein</fullName>
    </recommendedName>
</protein>
<evidence type="ECO:0000313" key="3">
    <source>
        <dbReference type="EMBL" id="OAB27263.1"/>
    </source>
</evidence>
<dbReference type="Pfam" id="PF14559">
    <property type="entry name" value="TPR_19"/>
    <property type="match status" value="1"/>
</dbReference>
<feature type="signal peptide" evidence="1">
    <location>
        <begin position="1"/>
        <end position="27"/>
    </location>
</feature>
<evidence type="ECO:0000256" key="1">
    <source>
        <dbReference type="SAM" id="SignalP"/>
    </source>
</evidence>
<dbReference type="STRING" id="249352.SAMN05444395_10493"/>
<dbReference type="EMBL" id="LVJE01000019">
    <property type="protein sequence ID" value="OAB27263.1"/>
    <property type="molecule type" value="Genomic_DNA"/>
</dbReference>
<gene>
    <name evidence="3" type="ORF">FBFR_12045</name>
</gene>
<evidence type="ECO:0000259" key="2">
    <source>
        <dbReference type="Pfam" id="PF19413"/>
    </source>
</evidence>
<dbReference type="Proteomes" id="UP000077164">
    <property type="component" value="Unassembled WGS sequence"/>
</dbReference>
<comment type="caution">
    <text evidence="3">The sequence shown here is derived from an EMBL/GenBank/DDBJ whole genome shotgun (WGS) entry which is preliminary data.</text>
</comment>
<feature type="chain" id="PRO_5007893880" description="YaiO beta-barrel domain-containing protein" evidence="1">
    <location>
        <begin position="28"/>
        <end position="421"/>
    </location>
</feature>
<name>A0A167WDL3_9FLAO</name>
<proteinExistence type="predicted"/>
<dbReference type="SUPFAM" id="SSF48452">
    <property type="entry name" value="TPR-like"/>
    <property type="match status" value="1"/>
</dbReference>